<dbReference type="GO" id="GO:0005634">
    <property type="term" value="C:nucleus"/>
    <property type="evidence" value="ECO:0000318"/>
    <property type="project" value="GO_Central"/>
</dbReference>
<dbReference type="GO" id="GO:0005737">
    <property type="term" value="C:cytoplasm"/>
    <property type="evidence" value="ECO:0000318"/>
    <property type="project" value="GO_Central"/>
</dbReference>
<dbReference type="GO" id="GO:0016538">
    <property type="term" value="F:cyclin-dependent protein serine/threonine kinase regulator activity"/>
    <property type="evidence" value="ECO:0000318"/>
    <property type="project" value="GO_Central"/>
</dbReference>
<dbReference type="Proteomes" id="UP000005239">
    <property type="component" value="Unassembled WGS sequence"/>
</dbReference>
<feature type="compositionally biased region" description="Low complexity" evidence="2">
    <location>
        <begin position="411"/>
        <end position="431"/>
    </location>
</feature>
<dbReference type="SMART" id="SM00385">
    <property type="entry name" value="CYCLIN"/>
    <property type="match status" value="1"/>
</dbReference>
<evidence type="ECO:0000256" key="1">
    <source>
        <dbReference type="RuleBase" id="RU000383"/>
    </source>
</evidence>
<evidence type="ECO:0000313" key="4">
    <source>
        <dbReference type="Proteomes" id="UP000005239"/>
    </source>
</evidence>
<protein>
    <submittedName>
        <fullName evidence="3">Cyd-1</fullName>
    </submittedName>
</protein>
<reference evidence="3" key="2">
    <citation type="submission" date="2022-06" db="UniProtKB">
        <authorList>
            <consortium name="EnsemblMetazoa"/>
        </authorList>
    </citation>
    <scope>IDENTIFICATION</scope>
    <source>
        <strain evidence="3">PS312</strain>
    </source>
</reference>
<dbReference type="EnsemblMetazoa" id="PPA39153.1">
    <property type="protein sequence ID" value="PPA39153.1"/>
    <property type="gene ID" value="WBGene00277522"/>
</dbReference>
<accession>A0A8R1UVH6</accession>
<gene>
    <name evidence="3" type="primary">WBGene00277522</name>
</gene>
<evidence type="ECO:0000313" key="3">
    <source>
        <dbReference type="EnsemblMetazoa" id="PPA39153.1"/>
    </source>
</evidence>
<dbReference type="AlphaFoldDB" id="A0A2A6CT06"/>
<dbReference type="Gene3D" id="1.10.472.10">
    <property type="entry name" value="Cyclin-like"/>
    <property type="match status" value="2"/>
</dbReference>
<proteinExistence type="inferred from homology"/>
<dbReference type="FunFam" id="1.10.472.10:FF:000096">
    <property type="entry name" value="G1/S-specific cyclin-D3 isoform X2"/>
    <property type="match status" value="1"/>
</dbReference>
<keyword evidence="4" id="KW-1185">Reference proteome</keyword>
<comment type="similarity">
    <text evidence="1">Belongs to the cyclin family.</text>
</comment>
<dbReference type="PANTHER" id="PTHR10177">
    <property type="entry name" value="CYCLINS"/>
    <property type="match status" value="1"/>
</dbReference>
<dbReference type="InterPro" id="IPR006671">
    <property type="entry name" value="Cyclin_N"/>
</dbReference>
<feature type="region of interest" description="Disordered" evidence="2">
    <location>
        <begin position="367"/>
        <end position="448"/>
    </location>
</feature>
<dbReference type="InterPro" id="IPR039361">
    <property type="entry name" value="Cyclin"/>
</dbReference>
<dbReference type="SUPFAM" id="SSF47954">
    <property type="entry name" value="Cyclin-like"/>
    <property type="match status" value="1"/>
</dbReference>
<dbReference type="GO" id="GO:1900087">
    <property type="term" value="P:positive regulation of G1/S transition of mitotic cell cycle"/>
    <property type="evidence" value="ECO:0000318"/>
    <property type="project" value="GO_Central"/>
</dbReference>
<dbReference type="GO" id="GO:0000307">
    <property type="term" value="C:cyclin-dependent protein kinase holoenzyme complex"/>
    <property type="evidence" value="ECO:0000318"/>
    <property type="project" value="GO_Central"/>
</dbReference>
<dbReference type="OrthoDB" id="306099at2759"/>
<dbReference type="GO" id="GO:0005815">
    <property type="term" value="C:microtubule organizing center"/>
    <property type="evidence" value="ECO:0000318"/>
    <property type="project" value="GO_Central"/>
</dbReference>
<dbReference type="InterPro" id="IPR036915">
    <property type="entry name" value="Cyclin-like_sf"/>
</dbReference>
<accession>A0A2A6CT06</accession>
<dbReference type="GO" id="GO:0000082">
    <property type="term" value="P:G1/S transition of mitotic cell cycle"/>
    <property type="evidence" value="ECO:0000318"/>
    <property type="project" value="GO_Central"/>
</dbReference>
<organism evidence="3 4">
    <name type="scientific">Pristionchus pacificus</name>
    <name type="common">Parasitic nematode worm</name>
    <dbReference type="NCBI Taxonomy" id="54126"/>
    <lineage>
        <taxon>Eukaryota</taxon>
        <taxon>Metazoa</taxon>
        <taxon>Ecdysozoa</taxon>
        <taxon>Nematoda</taxon>
        <taxon>Chromadorea</taxon>
        <taxon>Rhabditida</taxon>
        <taxon>Rhabditina</taxon>
        <taxon>Diplogasteromorpha</taxon>
        <taxon>Diplogasteroidea</taxon>
        <taxon>Neodiplogasteridae</taxon>
        <taxon>Pristionchus</taxon>
    </lineage>
</organism>
<dbReference type="Pfam" id="PF00134">
    <property type="entry name" value="Cyclin_N"/>
    <property type="match status" value="1"/>
</dbReference>
<reference evidence="4" key="1">
    <citation type="journal article" date="2008" name="Nat. Genet.">
        <title>The Pristionchus pacificus genome provides a unique perspective on nematode lifestyle and parasitism.</title>
        <authorList>
            <person name="Dieterich C."/>
            <person name="Clifton S.W."/>
            <person name="Schuster L.N."/>
            <person name="Chinwalla A."/>
            <person name="Delehaunty K."/>
            <person name="Dinkelacker I."/>
            <person name="Fulton L."/>
            <person name="Fulton R."/>
            <person name="Godfrey J."/>
            <person name="Minx P."/>
            <person name="Mitreva M."/>
            <person name="Roeseler W."/>
            <person name="Tian H."/>
            <person name="Witte H."/>
            <person name="Yang S.P."/>
            <person name="Wilson R.K."/>
            <person name="Sommer R.J."/>
        </authorList>
    </citation>
    <scope>NUCLEOTIDE SEQUENCE [LARGE SCALE GENOMIC DNA]</scope>
    <source>
        <strain evidence="4">PS312</strain>
    </source>
</reference>
<name>A0A2A6CT06_PRIPA</name>
<evidence type="ECO:0000256" key="2">
    <source>
        <dbReference type="SAM" id="MobiDB-lite"/>
    </source>
</evidence>
<dbReference type="InterPro" id="IPR013763">
    <property type="entry name" value="Cyclin-like_dom"/>
</dbReference>
<keyword evidence="1" id="KW-0195">Cyclin</keyword>
<sequence length="448" mass="48030">MRRASLAPEILYGGAAAAAAAPAAASVAARFRCEEAVPVEVLLAAASASTYSAAHHQLHHAHHTTTFKPSTLAPASSSVAAGSSMAYTARRRSLPIRAHQRPIVGGQMPAHRRRPVIAPETRLNAAQHPHVSPIYDPKIQMDDRTLRNLKDTERDSILTGPTFLKNAQSELLPHHRSTVVQWMRDVLCEEASEEEVFPLAVLILDNYLTIENILLRDVQGIAAACMLMASKMKAPTPINAARLSFFTENSVSAIQIVNFELLILRTLKWQIALPTAFDFADQVFCRVPALRDLKSHFARALYDMQLNVKDAVCRPSIQAAVSLARAARSIAAPPSLIEQLRIALAAHLDIDLHVALNMGTARATATTVAPATPSADSEPASGPETDDEAFSGSSLAYTPVRETEALLQAAPSSKSPPTTPPSGTDSGFSSTQGTPESIEAERAPSSPF</sequence>